<dbReference type="Proteomes" id="UP000803844">
    <property type="component" value="Unassembled WGS sequence"/>
</dbReference>
<dbReference type="InterPro" id="IPR013085">
    <property type="entry name" value="U1-CZ_Znf_C2H2"/>
</dbReference>
<feature type="region of interest" description="Disordered" evidence="4">
    <location>
        <begin position="28"/>
        <end position="112"/>
    </location>
</feature>
<feature type="compositionally biased region" description="Low complexity" evidence="4">
    <location>
        <begin position="79"/>
        <end position="105"/>
    </location>
</feature>
<dbReference type="GO" id="GO:0008270">
    <property type="term" value="F:zinc ion binding"/>
    <property type="evidence" value="ECO:0007669"/>
    <property type="project" value="UniProtKB-KW"/>
</dbReference>
<dbReference type="InterPro" id="IPR036236">
    <property type="entry name" value="Znf_C2H2_sf"/>
</dbReference>
<feature type="compositionally biased region" description="Basic and acidic residues" evidence="4">
    <location>
        <begin position="258"/>
        <end position="271"/>
    </location>
</feature>
<dbReference type="EMBL" id="MU032351">
    <property type="protein sequence ID" value="KAF3761418.1"/>
    <property type="molecule type" value="Genomic_DNA"/>
</dbReference>
<evidence type="ECO:0000313" key="6">
    <source>
        <dbReference type="EMBL" id="KAF3761418.1"/>
    </source>
</evidence>
<dbReference type="Gene3D" id="3.30.160.60">
    <property type="entry name" value="Classic Zinc Finger"/>
    <property type="match status" value="1"/>
</dbReference>
<dbReference type="RefSeq" id="XP_040772397.1">
    <property type="nucleotide sequence ID" value="XM_040924408.1"/>
</dbReference>
<evidence type="ECO:0000256" key="4">
    <source>
        <dbReference type="SAM" id="MobiDB-lite"/>
    </source>
</evidence>
<keyword evidence="3" id="KW-0862">Zinc</keyword>
<dbReference type="GO" id="GO:0003723">
    <property type="term" value="F:RNA binding"/>
    <property type="evidence" value="ECO:0007669"/>
    <property type="project" value="TreeGrafter"/>
</dbReference>
<gene>
    <name evidence="6" type="ORF">M406DRAFT_50137</name>
</gene>
<evidence type="ECO:0000313" key="7">
    <source>
        <dbReference type="Proteomes" id="UP000803844"/>
    </source>
</evidence>
<evidence type="ECO:0000256" key="2">
    <source>
        <dbReference type="ARBA" id="ARBA00022771"/>
    </source>
</evidence>
<organism evidence="6 7">
    <name type="scientific">Cryphonectria parasitica (strain ATCC 38755 / EP155)</name>
    <dbReference type="NCBI Taxonomy" id="660469"/>
    <lineage>
        <taxon>Eukaryota</taxon>
        <taxon>Fungi</taxon>
        <taxon>Dikarya</taxon>
        <taxon>Ascomycota</taxon>
        <taxon>Pezizomycotina</taxon>
        <taxon>Sordariomycetes</taxon>
        <taxon>Sordariomycetidae</taxon>
        <taxon>Diaporthales</taxon>
        <taxon>Cryphonectriaceae</taxon>
        <taxon>Cryphonectria-Endothia species complex</taxon>
        <taxon>Cryphonectria</taxon>
    </lineage>
</organism>
<protein>
    <recommendedName>
        <fullName evidence="5">U1-type domain-containing protein</fullName>
    </recommendedName>
</protein>
<evidence type="ECO:0000259" key="5">
    <source>
        <dbReference type="SMART" id="SM00451"/>
    </source>
</evidence>
<dbReference type="GO" id="GO:0071011">
    <property type="term" value="C:precatalytic spliceosome"/>
    <property type="evidence" value="ECO:0007669"/>
    <property type="project" value="TreeGrafter"/>
</dbReference>
<dbReference type="GeneID" id="63841537"/>
<dbReference type="GO" id="GO:0000398">
    <property type="term" value="P:mRNA splicing, via spliceosome"/>
    <property type="evidence" value="ECO:0007669"/>
    <property type="project" value="InterPro"/>
</dbReference>
<dbReference type="SUPFAM" id="SSF57667">
    <property type="entry name" value="beta-beta-alpha zinc fingers"/>
    <property type="match status" value="1"/>
</dbReference>
<evidence type="ECO:0000256" key="1">
    <source>
        <dbReference type="ARBA" id="ARBA00022723"/>
    </source>
</evidence>
<accession>A0A9P5CJW5</accession>
<keyword evidence="1" id="KW-0479">Metal-binding</keyword>
<reference evidence="6" key="1">
    <citation type="journal article" date="2020" name="Phytopathology">
        <title>Genome sequence of the chestnut blight fungus Cryphonectria parasitica EP155: A fundamental resource for an archetypical invasive plant pathogen.</title>
        <authorList>
            <person name="Crouch J.A."/>
            <person name="Dawe A."/>
            <person name="Aerts A."/>
            <person name="Barry K."/>
            <person name="Churchill A.C.L."/>
            <person name="Grimwood J."/>
            <person name="Hillman B."/>
            <person name="Milgroom M.G."/>
            <person name="Pangilinan J."/>
            <person name="Smith M."/>
            <person name="Salamov A."/>
            <person name="Schmutz J."/>
            <person name="Yadav J."/>
            <person name="Grigoriev I.V."/>
            <person name="Nuss D."/>
        </authorList>
    </citation>
    <scope>NUCLEOTIDE SEQUENCE</scope>
    <source>
        <strain evidence="6">EP155</strain>
    </source>
</reference>
<dbReference type="InterPro" id="IPR040023">
    <property type="entry name" value="WBP4"/>
</dbReference>
<feature type="region of interest" description="Disordered" evidence="4">
    <location>
        <begin position="136"/>
        <end position="298"/>
    </location>
</feature>
<sequence length="298" mass="32225">MAEHWKSTPRYWCKHCATYIRDTKLERQNHEATAKHQSAVKRSLRELHRGKEQEDREKERARREIERLNGVVGGGSGGASSSSSAFGARSSRGGGAAAAAAAGGALSESERKRQAEQLALLGVSIPQEFRGDLAMAGEWSVTSTTIVEERPKDEDEDTNPEARARGIHKRERTEEEKEAEDAVKGLFKKPRQWGRDARAAGGETSEDLDALLSGGLEAEPAGNGVKQEVAADEDLPPIKQEQADGDESIPAAEISSEAVDKPDVPSVKTEDAAAEAQGGVEAPVVAFKKRKPKNIRQK</sequence>
<feature type="domain" description="U1-type" evidence="5">
    <location>
        <begin position="8"/>
        <end position="43"/>
    </location>
</feature>
<feature type="compositionally biased region" description="Basic and acidic residues" evidence="4">
    <location>
        <begin position="171"/>
        <end position="183"/>
    </location>
</feature>
<dbReference type="PANTHER" id="PTHR13173:SF10">
    <property type="entry name" value="WW DOMAIN-BINDING PROTEIN 4"/>
    <property type="match status" value="1"/>
</dbReference>
<keyword evidence="2" id="KW-0863">Zinc-finger</keyword>
<dbReference type="AlphaFoldDB" id="A0A9P5CJW5"/>
<dbReference type="InterPro" id="IPR003604">
    <property type="entry name" value="Matrin/U1-like-C_Znf_C2H2"/>
</dbReference>
<dbReference type="SMART" id="SM00451">
    <property type="entry name" value="ZnF_U1"/>
    <property type="match status" value="1"/>
</dbReference>
<comment type="caution">
    <text evidence="6">The sequence shown here is derived from an EMBL/GenBank/DDBJ whole genome shotgun (WGS) entry which is preliminary data.</text>
</comment>
<feature type="compositionally biased region" description="Basic residues" evidence="4">
    <location>
        <begin position="287"/>
        <end position="298"/>
    </location>
</feature>
<feature type="compositionally biased region" description="Basic and acidic residues" evidence="4">
    <location>
        <begin position="43"/>
        <end position="67"/>
    </location>
</feature>
<proteinExistence type="predicted"/>
<evidence type="ECO:0000256" key="3">
    <source>
        <dbReference type="ARBA" id="ARBA00022833"/>
    </source>
</evidence>
<dbReference type="PANTHER" id="PTHR13173">
    <property type="entry name" value="WW DOMAIN BINDING PROTEIN 4"/>
    <property type="match status" value="1"/>
</dbReference>
<name>A0A9P5CJW5_CRYP1</name>
<dbReference type="Pfam" id="PF06220">
    <property type="entry name" value="zf-U1"/>
    <property type="match status" value="1"/>
</dbReference>
<dbReference type="OrthoDB" id="191651at2759"/>
<keyword evidence="7" id="KW-1185">Reference proteome</keyword>